<evidence type="ECO:0000256" key="5">
    <source>
        <dbReference type="ARBA" id="ARBA00012485"/>
    </source>
</evidence>
<dbReference type="SUPFAM" id="SSF53474">
    <property type="entry name" value="alpha/beta-Hydrolases"/>
    <property type="match status" value="1"/>
</dbReference>
<dbReference type="GO" id="GO:0061630">
    <property type="term" value="F:ubiquitin protein ligase activity"/>
    <property type="evidence" value="ECO:0007669"/>
    <property type="project" value="UniProtKB-EC"/>
</dbReference>
<gene>
    <name evidence="16" type="ORF">BGZ99_005116</name>
</gene>
<dbReference type="Gene3D" id="1.10.8.10">
    <property type="entry name" value="DNA helicase RuvA subunit, C-terminal domain"/>
    <property type="match status" value="1"/>
</dbReference>
<accession>A0A9P6RGX8</accession>
<dbReference type="FunFam" id="3.30.2410.10:FF:000004">
    <property type="entry name" value="E3 ubiquitin-protein ligase HUWE1, variant"/>
    <property type="match status" value="1"/>
</dbReference>
<evidence type="ECO:0000313" key="16">
    <source>
        <dbReference type="EMBL" id="KAG0319422.1"/>
    </source>
</evidence>
<evidence type="ECO:0000313" key="17">
    <source>
        <dbReference type="Proteomes" id="UP000738325"/>
    </source>
</evidence>
<keyword evidence="7" id="KW-0808">Transferase</keyword>
<dbReference type="InterPro" id="IPR010314">
    <property type="entry name" value="E3_Ub_ligase_DUF913"/>
</dbReference>
<keyword evidence="8 12" id="KW-0833">Ubl conjugation pathway</keyword>
<evidence type="ECO:0000256" key="10">
    <source>
        <dbReference type="ARBA" id="ARBA00023242"/>
    </source>
</evidence>
<feature type="compositionally biased region" description="Acidic residues" evidence="13">
    <location>
        <begin position="2596"/>
        <end position="2646"/>
    </location>
</feature>
<comment type="pathway">
    <text evidence="3">Protein modification; protein ubiquitination.</text>
</comment>
<organism evidence="16 17">
    <name type="scientific">Dissophora globulifera</name>
    <dbReference type="NCBI Taxonomy" id="979702"/>
    <lineage>
        <taxon>Eukaryota</taxon>
        <taxon>Fungi</taxon>
        <taxon>Fungi incertae sedis</taxon>
        <taxon>Mucoromycota</taxon>
        <taxon>Mortierellomycotina</taxon>
        <taxon>Mortierellomycetes</taxon>
        <taxon>Mortierellales</taxon>
        <taxon>Mortierellaceae</taxon>
        <taxon>Dissophora</taxon>
    </lineage>
</organism>
<dbReference type="SMART" id="SM00119">
    <property type="entry name" value="HECTc"/>
    <property type="match status" value="1"/>
</dbReference>
<dbReference type="Gene3D" id="3.30.2160.10">
    <property type="entry name" value="Hect, E3 ligase catalytic domain"/>
    <property type="match status" value="1"/>
</dbReference>
<feature type="compositionally biased region" description="Polar residues" evidence="13">
    <location>
        <begin position="1838"/>
        <end position="1847"/>
    </location>
</feature>
<evidence type="ECO:0000256" key="1">
    <source>
        <dbReference type="ARBA" id="ARBA00000885"/>
    </source>
</evidence>
<dbReference type="InterPro" id="IPR025527">
    <property type="entry name" value="HUWE1/Rev1_UBM"/>
</dbReference>
<comment type="subcellular location">
    <subcellularLocation>
        <location evidence="2">Nucleus</location>
    </subcellularLocation>
</comment>
<feature type="region of interest" description="Disordered" evidence="13">
    <location>
        <begin position="737"/>
        <end position="763"/>
    </location>
</feature>
<dbReference type="Gene3D" id="3.90.1750.10">
    <property type="entry name" value="Hect, E3 ligase catalytic domains"/>
    <property type="match status" value="1"/>
</dbReference>
<feature type="region of interest" description="Disordered" evidence="13">
    <location>
        <begin position="3456"/>
        <end position="3476"/>
    </location>
</feature>
<dbReference type="InterPro" id="IPR008220">
    <property type="entry name" value="HAT_MetX-like"/>
</dbReference>
<comment type="similarity">
    <text evidence="4">Belongs to the AB hydrolase superfamily. MetX family.</text>
</comment>
<feature type="compositionally biased region" description="Acidic residues" evidence="13">
    <location>
        <begin position="1825"/>
        <end position="1835"/>
    </location>
</feature>
<comment type="caution">
    <text evidence="16">The sequence shown here is derived from an EMBL/GenBank/DDBJ whole genome shotgun (WGS) entry which is preliminary data.</text>
</comment>
<dbReference type="Pfam" id="PF06025">
    <property type="entry name" value="DUF913"/>
    <property type="match status" value="1"/>
</dbReference>
<comment type="similarity">
    <text evidence="11">Belongs to the UPL family. TOM1/PTR1 subfamily.</text>
</comment>
<proteinExistence type="inferred from homology"/>
<dbReference type="Gene3D" id="1.25.10.10">
    <property type="entry name" value="Leucine-rich Repeat Variant"/>
    <property type="match status" value="1"/>
</dbReference>
<feature type="compositionally biased region" description="Basic and acidic residues" evidence="13">
    <location>
        <begin position="3574"/>
        <end position="3592"/>
    </location>
</feature>
<dbReference type="PANTHER" id="PTHR11254">
    <property type="entry name" value="HECT DOMAIN UBIQUITIN-PROTEIN LIGASE"/>
    <property type="match status" value="1"/>
</dbReference>
<keyword evidence="10" id="KW-0539">Nucleus</keyword>
<evidence type="ECO:0000256" key="9">
    <source>
        <dbReference type="ARBA" id="ARBA00022816"/>
    </source>
</evidence>
<reference evidence="16" key="1">
    <citation type="journal article" date="2020" name="Fungal Divers.">
        <title>Resolving the Mortierellaceae phylogeny through synthesis of multi-gene phylogenetics and phylogenomics.</title>
        <authorList>
            <person name="Vandepol N."/>
            <person name="Liber J."/>
            <person name="Desiro A."/>
            <person name="Na H."/>
            <person name="Kennedy M."/>
            <person name="Barry K."/>
            <person name="Grigoriev I.V."/>
            <person name="Miller A.N."/>
            <person name="O'Donnell K."/>
            <person name="Stajich J.E."/>
            <person name="Bonito G."/>
        </authorList>
    </citation>
    <scope>NUCLEOTIDE SEQUENCE</scope>
    <source>
        <strain evidence="16">REB-010B</strain>
    </source>
</reference>
<feature type="region of interest" description="Disordered" evidence="13">
    <location>
        <begin position="2282"/>
        <end position="2319"/>
    </location>
</feature>
<dbReference type="InterPro" id="IPR000569">
    <property type="entry name" value="HECT_dom"/>
</dbReference>
<keyword evidence="6" id="KW-0813">Transport</keyword>
<dbReference type="GO" id="GO:0005634">
    <property type="term" value="C:nucleus"/>
    <property type="evidence" value="ECO:0007669"/>
    <property type="project" value="UniProtKB-SubCell"/>
</dbReference>
<dbReference type="PROSITE" id="PS50030">
    <property type="entry name" value="UBA"/>
    <property type="match status" value="1"/>
</dbReference>
<dbReference type="GO" id="GO:0016747">
    <property type="term" value="F:acyltransferase activity, transferring groups other than amino-acyl groups"/>
    <property type="evidence" value="ECO:0007669"/>
    <property type="project" value="InterPro"/>
</dbReference>
<dbReference type="Pfam" id="PF00632">
    <property type="entry name" value="HECT"/>
    <property type="match status" value="1"/>
</dbReference>
<feature type="region of interest" description="Disordered" evidence="13">
    <location>
        <begin position="2547"/>
        <end position="2823"/>
    </location>
</feature>
<feature type="compositionally biased region" description="Acidic residues" evidence="13">
    <location>
        <begin position="2718"/>
        <end position="2737"/>
    </location>
</feature>
<dbReference type="InterPro" id="IPR010309">
    <property type="entry name" value="E3_Ub_ligase_DUF908"/>
</dbReference>
<dbReference type="InterPro" id="IPR035983">
    <property type="entry name" value="Hect_E3_ubiquitin_ligase"/>
</dbReference>
<dbReference type="CDD" id="cd00078">
    <property type="entry name" value="HECTc"/>
    <property type="match status" value="1"/>
</dbReference>
<feature type="compositionally biased region" description="Basic and acidic residues" evidence="13">
    <location>
        <begin position="2806"/>
        <end position="2817"/>
    </location>
</feature>
<dbReference type="InterPro" id="IPR029058">
    <property type="entry name" value="AB_hydrolase_fold"/>
</dbReference>
<feature type="region of interest" description="Disordered" evidence="13">
    <location>
        <begin position="3272"/>
        <end position="3314"/>
    </location>
</feature>
<feature type="compositionally biased region" description="Polar residues" evidence="13">
    <location>
        <begin position="2282"/>
        <end position="2291"/>
    </location>
</feature>
<name>A0A9P6RGX8_9FUNG</name>
<feature type="compositionally biased region" description="Basic and acidic residues" evidence="13">
    <location>
        <begin position="3629"/>
        <end position="3638"/>
    </location>
</feature>
<evidence type="ECO:0000256" key="3">
    <source>
        <dbReference type="ARBA" id="ARBA00004906"/>
    </source>
</evidence>
<sequence length="4303" mass="473792">MHPRFVTSALTGSARAVRAGVRVPSLSVTAPVARKLFHTSPWTLSVNAPEVEQKTVHSSSNPPMAFPCVDQLEQRTQKFLQSFDGGPEPSYSNPITGYSLYQHDEPFLLDHGGILPKFEIAYESWGELNADKSNVILLHTGLSASSHAKSHPANPAPGWWEKFIGPGLAIDTNRFHVICTNVIGGCYGSTGPSSIDPKDNKPYATRFPIVTIFDMVRAQFAMLDSMGIKKLHASVGASMGGMQSLAAAQLFKDRIGRVVSISAAARSHPYSIALRFTQRQVLMADPNWNKGFYYDKVPPHSGMKLAREIATISYRSGPEWEQRFGRRRAHPSTTPSFCADFLIETYLDHQGERFCLQYDANSLLYVSKAMDMFDLSASIKEVTADRRARNTVRLQEGKGSSAPENAATPPEEQATCATGAISQQEQAKNDALDDPKAQLADLKQGMSMIKDIPTLVLGIQSDILFPVWQQKEVADCLRESGNKNVTYYELDSMYGHDAFLLEIINVEALMKIKKTPVKRLAVPPLPVRHLIKTLHECPESEIVTHVEAAPEWVWPRGDLFHWVAVLNRFDDILDRLCKSHELKKAQPKEFSDENRRLVLAILGFSRILLENCTNRNIYASYEQLNDLLHTYDLDVLESCLRLLLRPAQRHSAQRSSKSIFTVSQDRLLALAHSWGNKEQGLDLLQLLDENVHIPDKLTALNFQFYRTTSLLHSTADAPTTDPVTIISAGTSATHTAASTLAVPTKHSRSSHTGPTSSTSGTADLAPAAVNEGMVVIHATNIGRFGATDHDILVHFVKEYQIPEEHQFSLLNRIRVATGIKHTRRRLQLLTIRLLTIAVMSHALPEAVVVDKFFAFEPDVIQSLVEIVHPDHNAPFNVQTVALFALDGLAHLRGKQVDVLTAVNASASHGVLLYMMRKIVSGLDSGDATTAYPQEFLDAAFAFLSFLISSQSGGSMIISAGIVPVLLKLLDNMRPSQLKNITKSVSILDSLVYGFNTAFTSFCSSDGPNLLVARIKEEVGSSLQLVKEAEVSNMPEATSAFEAKDESTPIPFEKTALLKAMFKFLLHMMQGPGTQEGLRNLIDTTLPTTLKVIMENSNTLGTAVYAHAINTMASFIHNEPTSLSILQDAKIPQTLLAALSNDIPASTDVVMSIPGAFGAVCLNGPGLEMFNTDFRLSKFFDIFTSPTHVRAFQDSDIASNLGMSVDELLRHQPSLKPAIMKEVTSMLEKVLDMCSAERISEEDRTFCSLQITRAEDAPPPGQAEDSAREDKKESLVPLLIEGAARFCESFFQNTSSTKDFMKAGGIDSLMRFYSLETLPYDLASSPAFLTLSYLIKQFSESNPAAVVTAVVKEVNRLLMVIKPLLESTDSESMLMKYIDLSESTQSEIEQGNKTIRSLITLYGLSGLLSDMFCAPTFSHGRNSAAVLSAFISAKGVMALEQLGQLHRICVWESIKMKRVLQKNWSDPNPKSKKPSTTAPVPGTIDFNIEEIAKDDKETNASSPIADPYNPTTINTKYFNFVLTQTPHCLTPMYQGDSGIIADRCSYLTTMLRLLPFLMLDDRNPPTLQTMVVASFVKTNGLEVVFDTLDFLWDEITHTTSADEKSKMYSTVEVILSILHTLTSSKLLHDSAHTSSLISKDERNRGAYYFEPHEFLVSTRLTILPKIKALWLDPVLGSCPSTLVRQLIQILVNILKAEGELKPPTAPGPSIILGGASGIFGARPAVPDPSSVALLLDMGFPRAAAEAALTRCSNQIDRATEYLLTHQDIVAAAIYDQERQEAAARAAASIPTSSSDNATGESTNLSASSIAPVAGSAGETTVNEDALSQDEDDEDKDENMLQQALQMSVSGRSPSDAAESSSAAAVSKASSSSNNKGVNDAASHQAKKEDLKKACDSLKQGLVQRSLELIRVDGVVFAVRDILLLSCKDKDSTTLDELVDRVISAGKKFTSPDQGAVQETGDLFGANLRLLALLFADASIQPKMKDYAPKILPQLMSTLADDKYVTAAQKDNGWLSPLLLMVEAFVSISDEPKVVPDEASAEGKAAAAQQDIEAANKIVSRSQMEELLKHCMTLLSQDELIKDVVLSVFRILVRLTRHHSLAVTFLKAGGLPLMFATLKPNKIGVQGQQSFIIMVMRHIIEDTNVLQASMEVEIARWFTQPTRPRSSEIHAYLRHNNYLGLRDLDAFIAGTLKACKVVKYDPSYRTQYLALAKLLDPPKTNSKDEQENSAADDKEREKLKALKVDDIAASSSTLAAAVEATRKYSSEVSEAVMSYLVTELLNGRSATPVPSQPSTSEESASEIASVPDTATSTPKDGTDTSVTTTPVVALDPDFIYRCFLLQCLNELLASYPSCKVDLMNYSRRRGSRDATSMAASKPRSSWLGYLLNELIPFRGTIGQTGVTEIRKQSNESNFACGVLVAMCSNNGEEEEKNPSGDLLQVRRFVVDGIARAFRDAIASTEPIEMKYGKFLSLSDLSSKILGSSPVAGSLSRTNDDTSMSIAKVMLERNFIMTLTNVVADIDLNYPHARVLVNAVLKPLEQLTKLSLKLSRASESGPARPRRLSTPLSGQGSGAGSGDDAPDLYRNSSLGMFDGANVESEEDNESGDSVSDEDMFEGDQYEEETASDASDLSEEDLSDDEGDEDDAEEDAVHNPFHDDHGDSEEDEEDPDEEDQMEEDEDDEDIDAEIQEALDRDEEDGEDMVMEWDGDGRRPLILGADDIAEVIDDDDDDDIDGDDQDDHDHYAEDRHHRRQHHRHRHHHHHSGDDGTDDEDDEDEDDEDEDDGGDEDRSDEDEDDDMEDEDDEDGAGDRDNAGDAQHRRNRLNPWDMTSTFVINENALRNGRPLFEPAGRRNRLPGQEQGFIWDDFGTDQGRFSYLQDDELPVLRTPARNPFLQVSDDVITHPLLAQPPNVPTRITTDGHRQRGGPRGSGANSWQTFEELLQGSAQQVLGSLLNGGALRSQHGGGAFRVEINNDHSTTLIPLNLPGGHHHHHHHHGHHGALDGLTATISIGHGSGDASAAAASKNNMFSIVHDFVPFTTSQRWSQECRMMYGANAQEVASRLQNHVINALIPVAKEERLKLEREEQETEQRRKADAERKKALEEKRKEEEAQRKEREEELAKAVAKQAEQTQQSALTSSENVGGESEGGSSMDIAGSPAALGANTTSAPAAPARQVVTIDGEEFDITDSDIDAEFLEALPEDMRREVYSDYLQAHRPPASATSSGLANSSNNISANIANNNSGGRGSNSNYADFLDALPQEMRDELDVLIRGPNTSSSALPRGLPPPSSTSLSSLINTPPAPEGHGTHGGSRLDSLRVPMRVPILSALGDSHGIFDRYSANPTGYTAIRDRLSNALSMAANLTPPSPSKPVQTREAIQLVDKSSLATLIRLMFLPQPPSKNVLNKLLVNLCENSKTRGDLLSLLLSILQDGGTDLAAVDRSFAQMSLRGKPLFKTPHQLKGAKGATPTSTPAQASTDNVPNLVARRCFESLHFIVSVNEQASMFFLTEHENVTLKRPTKKGKGKEKMITSKYPIVLLLDLLGRSAFLQNSALMEQLMLLLSIICRPLSSLIKPAESKTEGDNMDKGKSKAVDEASEPSTIDAGEANTTDPVSLTNDVQQSTSTESATVAHKDDGKPTESKFQPPVIPENCLQLVVRVLTAGECSSRTFQYTISVIQNLSALSGARDVITSELVSSSRELGVGILEDLGELSQKLENAMSGVDVQGMALEKFSPASSKQAKLLRVLKTVDYMYSRKQAPATPVATQINIELAPTVDPEEADSILPRSMRDINSETLNLNKDEEKATEIYDSLNFQPLWTKVGDALELVHDRSDMTHVATVLLPLIESLMVVCKYVGLRPSTLEVEEETDKEGAGGVKHDATEDLFLQFTEKHSKILNIMVRNNPALMSGSFSLLVHNPKMLEFDNKRNYFTQQLHKRSITRDHYGSLQMNVRREMVFMDSYSHWQSRTGDEIKFSKLNVKFHGEEGVDGGGVTREWFQVLARQMFNPDYALFKTSAADKLTYQPNRASWVNPDHLLFFKFIGRVIGKAIYDGRLLDAYFTRSFYKHILGRPVDYRDVEAVDPEYYKSLVWMLENDITDIVDETFSVETDDFGNTKIVDLKPDGRNIPVTEENKHEYVKLITEQKLTLAIKDQIHSFLQGFHEIIPAHLISIFNEQELELLISGLPDIDIDEWKNNAEYQNYTPASPQIQNFWRAVRSFDQTERAKLLQFVTGTSKVPLGGFSQLQGISGIQKFQIHKDFASTKRLPSAHTCFNQLDLPEYESYEELRQQLLVAISECSTGFAFA</sequence>
<feature type="compositionally biased region" description="Basic residues" evidence="13">
    <location>
        <begin position="2747"/>
        <end position="2761"/>
    </location>
</feature>
<feature type="domain" description="UBA" evidence="14">
    <location>
        <begin position="1724"/>
        <end position="1764"/>
    </location>
</feature>
<feature type="compositionally biased region" description="Low complexity" evidence="13">
    <location>
        <begin position="3465"/>
        <end position="3476"/>
    </location>
</feature>
<feature type="region of interest" description="Disordered" evidence="13">
    <location>
        <begin position="3081"/>
        <end position="3170"/>
    </location>
</feature>
<dbReference type="InterPro" id="IPR015940">
    <property type="entry name" value="UBA"/>
</dbReference>
<evidence type="ECO:0000256" key="11">
    <source>
        <dbReference type="ARBA" id="ARBA00034494"/>
    </source>
</evidence>
<keyword evidence="17" id="KW-1185">Reference proteome</keyword>
<feature type="compositionally biased region" description="Polar residues" evidence="13">
    <location>
        <begin position="1788"/>
        <end position="1803"/>
    </location>
</feature>
<dbReference type="Pfam" id="PF06012">
    <property type="entry name" value="DUF908"/>
    <property type="match status" value="1"/>
</dbReference>
<evidence type="ECO:0000256" key="8">
    <source>
        <dbReference type="ARBA" id="ARBA00022786"/>
    </source>
</evidence>
<dbReference type="FunFam" id="3.30.2160.10:FF:000001">
    <property type="entry name" value="E3 ubiquitin-protein ligase NEDD4-like"/>
    <property type="match status" value="1"/>
</dbReference>
<feature type="compositionally biased region" description="Low complexity" evidence="13">
    <location>
        <begin position="750"/>
        <end position="761"/>
    </location>
</feature>
<feature type="region of interest" description="Disordered" evidence="13">
    <location>
        <begin position="1810"/>
        <end position="1883"/>
    </location>
</feature>
<dbReference type="PANTHER" id="PTHR11254:SF67">
    <property type="entry name" value="E3 UBIQUITIN-PROTEIN LIGASE HUWE1"/>
    <property type="match status" value="1"/>
</dbReference>
<dbReference type="SUPFAM" id="SSF56204">
    <property type="entry name" value="Hect, E3 ligase catalytic domain"/>
    <property type="match status" value="1"/>
</dbReference>
<dbReference type="SMART" id="SM00165">
    <property type="entry name" value="UBA"/>
    <property type="match status" value="1"/>
</dbReference>
<feature type="region of interest" description="Disordered" evidence="13">
    <location>
        <begin position="3574"/>
        <end position="3643"/>
    </location>
</feature>
<keyword evidence="9" id="KW-0509">mRNA transport</keyword>
<dbReference type="FunFam" id="3.90.1750.10:FF:000003">
    <property type="entry name" value="E3 ubiquitin-protein ligase UPL1"/>
    <property type="match status" value="1"/>
</dbReference>
<dbReference type="GO" id="GO:0005737">
    <property type="term" value="C:cytoplasm"/>
    <property type="evidence" value="ECO:0007669"/>
    <property type="project" value="TreeGrafter"/>
</dbReference>
<dbReference type="Pfam" id="PF22562">
    <property type="entry name" value="UBA_7"/>
    <property type="match status" value="1"/>
</dbReference>
<dbReference type="PROSITE" id="PS50237">
    <property type="entry name" value="HECT"/>
    <property type="match status" value="1"/>
</dbReference>
<feature type="compositionally biased region" description="Low complexity" evidence="13">
    <location>
        <begin position="2292"/>
        <end position="2303"/>
    </location>
</feature>
<feature type="region of interest" description="Disordered" evidence="13">
    <location>
        <begin position="2904"/>
        <end position="2933"/>
    </location>
</feature>
<evidence type="ECO:0000259" key="14">
    <source>
        <dbReference type="PROSITE" id="PS50030"/>
    </source>
</evidence>
<feature type="region of interest" description="Disordered" evidence="13">
    <location>
        <begin position="391"/>
        <end position="412"/>
    </location>
</feature>
<dbReference type="OrthoDB" id="8068875at2759"/>
<evidence type="ECO:0000256" key="13">
    <source>
        <dbReference type="SAM" id="MobiDB-lite"/>
    </source>
</evidence>
<dbReference type="SUPFAM" id="SSF48371">
    <property type="entry name" value="ARM repeat"/>
    <property type="match status" value="1"/>
</dbReference>
<evidence type="ECO:0000256" key="6">
    <source>
        <dbReference type="ARBA" id="ARBA00022448"/>
    </source>
</evidence>
<dbReference type="HAMAP" id="MF_00296">
    <property type="entry name" value="MetX_acyltransf"/>
    <property type="match status" value="1"/>
</dbReference>
<dbReference type="GO" id="GO:0051028">
    <property type="term" value="P:mRNA transport"/>
    <property type="evidence" value="ECO:0007669"/>
    <property type="project" value="UniProtKB-KW"/>
</dbReference>
<feature type="compositionally biased region" description="Acidic residues" evidence="13">
    <location>
        <begin position="2658"/>
        <end position="2705"/>
    </location>
</feature>
<dbReference type="InterPro" id="IPR009060">
    <property type="entry name" value="UBA-like_sf"/>
</dbReference>
<dbReference type="SUPFAM" id="SSF46934">
    <property type="entry name" value="UBA-like"/>
    <property type="match status" value="1"/>
</dbReference>
<feature type="active site" description="Glycyl thioester intermediate" evidence="12">
    <location>
        <position position="4270"/>
    </location>
</feature>
<feature type="region of interest" description="Disordered" evidence="13">
    <location>
        <begin position="1784"/>
        <end position="1803"/>
    </location>
</feature>
<dbReference type="InterPro" id="IPR016024">
    <property type="entry name" value="ARM-type_fold"/>
</dbReference>
<feature type="compositionally biased region" description="Low complexity" evidence="13">
    <location>
        <begin position="1848"/>
        <end position="1871"/>
    </location>
</feature>
<feature type="compositionally biased region" description="Polar residues" evidence="13">
    <location>
        <begin position="3128"/>
        <end position="3137"/>
    </location>
</feature>
<dbReference type="NCBIfam" id="NF001209">
    <property type="entry name" value="PRK00175.1"/>
    <property type="match status" value="1"/>
</dbReference>
<dbReference type="GO" id="GO:0006511">
    <property type="term" value="P:ubiquitin-dependent protein catabolic process"/>
    <property type="evidence" value="ECO:0007669"/>
    <property type="project" value="TreeGrafter"/>
</dbReference>
<feature type="compositionally biased region" description="Basic and acidic residues" evidence="13">
    <location>
        <begin position="3081"/>
        <end position="3121"/>
    </location>
</feature>
<dbReference type="Pfam" id="PF00561">
    <property type="entry name" value="Abhydrolase_1"/>
    <property type="match status" value="1"/>
</dbReference>
<feature type="compositionally biased region" description="Polar residues" evidence="13">
    <location>
        <begin position="2306"/>
        <end position="2319"/>
    </location>
</feature>
<dbReference type="NCBIfam" id="TIGR01392">
    <property type="entry name" value="homoserO_Ac_trn"/>
    <property type="match status" value="1"/>
</dbReference>
<protein>
    <recommendedName>
        <fullName evidence="5">HECT-type E3 ubiquitin transferase</fullName>
        <ecNumber evidence="5">2.3.2.26</ecNumber>
    </recommendedName>
</protein>
<evidence type="ECO:0000256" key="2">
    <source>
        <dbReference type="ARBA" id="ARBA00004123"/>
    </source>
</evidence>
<feature type="domain" description="HECT" evidence="15">
    <location>
        <begin position="3967"/>
        <end position="4303"/>
    </location>
</feature>
<dbReference type="Gene3D" id="3.30.2410.10">
    <property type="entry name" value="Hect, E3 ligase catalytic domain"/>
    <property type="match status" value="1"/>
</dbReference>
<feature type="compositionally biased region" description="Low complexity" evidence="13">
    <location>
        <begin position="3138"/>
        <end position="3151"/>
    </location>
</feature>
<comment type="catalytic activity">
    <reaction evidence="1">
        <text>S-ubiquitinyl-[E2 ubiquitin-conjugating enzyme]-L-cysteine + [acceptor protein]-L-lysine = [E2 ubiquitin-conjugating enzyme]-L-cysteine + N(6)-ubiquitinyl-[acceptor protein]-L-lysine.</text>
        <dbReference type="EC" id="2.3.2.26"/>
    </reaction>
</comment>
<dbReference type="CDD" id="cd14291">
    <property type="entry name" value="UBA1_NUB1_like"/>
    <property type="match status" value="1"/>
</dbReference>
<dbReference type="EC" id="2.3.2.26" evidence="5"/>
<dbReference type="InterPro" id="IPR011989">
    <property type="entry name" value="ARM-like"/>
</dbReference>
<dbReference type="Pfam" id="PF14377">
    <property type="entry name" value="UBM"/>
    <property type="match status" value="2"/>
</dbReference>
<feature type="compositionally biased region" description="Acidic residues" evidence="13">
    <location>
        <begin position="2765"/>
        <end position="2805"/>
    </location>
</feature>
<dbReference type="Gene3D" id="3.40.50.1820">
    <property type="entry name" value="alpha/beta hydrolase"/>
    <property type="match status" value="1"/>
</dbReference>
<evidence type="ECO:0000256" key="7">
    <source>
        <dbReference type="ARBA" id="ARBA00022679"/>
    </source>
</evidence>
<evidence type="ECO:0000256" key="4">
    <source>
        <dbReference type="ARBA" id="ARBA00006886"/>
    </source>
</evidence>
<feature type="compositionally biased region" description="Basic and acidic residues" evidence="13">
    <location>
        <begin position="2647"/>
        <end position="2657"/>
    </location>
</feature>
<dbReference type="InterPro" id="IPR000073">
    <property type="entry name" value="AB_hydrolase_1"/>
</dbReference>
<evidence type="ECO:0000259" key="15">
    <source>
        <dbReference type="PROSITE" id="PS50237"/>
    </source>
</evidence>
<dbReference type="Proteomes" id="UP000738325">
    <property type="component" value="Unassembled WGS sequence"/>
</dbReference>
<evidence type="ECO:0000256" key="12">
    <source>
        <dbReference type="PROSITE-ProRule" id="PRU00104"/>
    </source>
</evidence>
<dbReference type="EMBL" id="JAAAIP010000324">
    <property type="protein sequence ID" value="KAG0319422.1"/>
    <property type="molecule type" value="Genomic_DNA"/>
</dbReference>
<dbReference type="GO" id="GO:0000209">
    <property type="term" value="P:protein polyubiquitination"/>
    <property type="evidence" value="ECO:0007669"/>
    <property type="project" value="TreeGrafter"/>
</dbReference>
<dbReference type="InterPro" id="IPR050409">
    <property type="entry name" value="E3_ubiq-protein_ligase"/>
</dbReference>
<feature type="compositionally biased region" description="Polar residues" evidence="13">
    <location>
        <begin position="3605"/>
        <end position="3626"/>
    </location>
</feature>